<organism evidence="3 4">
    <name type="scientific">Bradyrhizobium australiense</name>
    <dbReference type="NCBI Taxonomy" id="2721161"/>
    <lineage>
        <taxon>Bacteria</taxon>
        <taxon>Pseudomonadati</taxon>
        <taxon>Pseudomonadota</taxon>
        <taxon>Alphaproteobacteria</taxon>
        <taxon>Hyphomicrobiales</taxon>
        <taxon>Nitrobacteraceae</taxon>
        <taxon>Bradyrhizobium</taxon>
    </lineage>
</organism>
<keyword evidence="2" id="KW-0732">Signal</keyword>
<feature type="chain" id="PRO_5031284434" description="Acid-shock protein" evidence="2">
    <location>
        <begin position="22"/>
        <end position="100"/>
    </location>
</feature>
<comment type="caution">
    <text evidence="3">The sequence shown here is derived from an EMBL/GenBank/DDBJ whole genome shotgun (WGS) entry which is preliminary data.</text>
</comment>
<feature type="region of interest" description="Disordered" evidence="1">
    <location>
        <begin position="21"/>
        <end position="56"/>
    </location>
</feature>
<evidence type="ECO:0000256" key="2">
    <source>
        <dbReference type="SAM" id="SignalP"/>
    </source>
</evidence>
<gene>
    <name evidence="3" type="ORF">HCN58_04185</name>
</gene>
<feature type="signal peptide" evidence="2">
    <location>
        <begin position="1"/>
        <end position="21"/>
    </location>
</feature>
<protein>
    <recommendedName>
        <fullName evidence="5">Acid-shock protein</fullName>
    </recommendedName>
</protein>
<dbReference type="Proteomes" id="UP000544122">
    <property type="component" value="Unassembled WGS sequence"/>
</dbReference>
<dbReference type="RefSeq" id="WP_171578620.1">
    <property type="nucleotide sequence ID" value="NZ_JAAVLX010000002.1"/>
</dbReference>
<dbReference type="NCBIfam" id="NF047414">
    <property type="entry name" value="BRANT_His_rich"/>
    <property type="match status" value="1"/>
</dbReference>
<feature type="compositionally biased region" description="Polar residues" evidence="1">
    <location>
        <begin position="26"/>
        <end position="46"/>
    </location>
</feature>
<dbReference type="EMBL" id="JAAVLX010000002">
    <property type="protein sequence ID" value="NOJ38817.1"/>
    <property type="molecule type" value="Genomic_DNA"/>
</dbReference>
<sequence length="100" mass="10437">MLKTISAALVAVSVIAAPALAGTPAKTAQTPANKTVQAPVNKTTQAPAAKAEQGKAKALNANARMGRHHKHYRHHKHIGLKTQAKPNVAVKHVTSAAKRS</sequence>
<reference evidence="3 4" key="1">
    <citation type="submission" date="2020-03" db="EMBL/GenBank/DDBJ databases">
        <title>Bradyrhizobium diversity isolated from nodules of Indigofera sp.</title>
        <authorList>
            <person name="Klepa M."/>
            <person name="Helene L."/>
            <person name="Hungria M."/>
        </authorList>
    </citation>
    <scope>NUCLEOTIDE SEQUENCE [LARGE SCALE GENOMIC DNA]</scope>
    <source>
        <strain evidence="3 4">WSM 1791</strain>
    </source>
</reference>
<proteinExistence type="predicted"/>
<name>A0A7Y4GNY2_9BRAD</name>
<evidence type="ECO:0008006" key="5">
    <source>
        <dbReference type="Google" id="ProtNLM"/>
    </source>
</evidence>
<keyword evidence="4" id="KW-1185">Reference proteome</keyword>
<dbReference type="InterPro" id="IPR058098">
    <property type="entry name" value="BRANT-like"/>
</dbReference>
<evidence type="ECO:0000313" key="4">
    <source>
        <dbReference type="Proteomes" id="UP000544122"/>
    </source>
</evidence>
<evidence type="ECO:0000256" key="1">
    <source>
        <dbReference type="SAM" id="MobiDB-lite"/>
    </source>
</evidence>
<accession>A0A7Y4GNY2</accession>
<dbReference type="AlphaFoldDB" id="A0A7Y4GNY2"/>
<evidence type="ECO:0000313" key="3">
    <source>
        <dbReference type="EMBL" id="NOJ38817.1"/>
    </source>
</evidence>